<keyword evidence="7" id="KW-1185">Reference proteome</keyword>
<dbReference type="PROSITE" id="PS00708">
    <property type="entry name" value="PRO_ENDOPEP_SER"/>
    <property type="match status" value="1"/>
</dbReference>
<evidence type="ECO:0000313" key="7">
    <source>
        <dbReference type="Proteomes" id="UP000317238"/>
    </source>
</evidence>
<dbReference type="Gene3D" id="2.140.10.30">
    <property type="entry name" value="Dipeptidylpeptidase IV, N-terminal domain"/>
    <property type="match status" value="1"/>
</dbReference>
<dbReference type="InterPro" id="IPR002469">
    <property type="entry name" value="Peptidase_S9B_N"/>
</dbReference>
<dbReference type="InterPro" id="IPR050278">
    <property type="entry name" value="Serine_Prot_S9B/DPPIV"/>
</dbReference>
<proteinExistence type="predicted"/>
<dbReference type="InterPro" id="IPR002471">
    <property type="entry name" value="Pept_S9_AS"/>
</dbReference>
<dbReference type="GO" id="GO:0008239">
    <property type="term" value="F:dipeptidyl-peptidase activity"/>
    <property type="evidence" value="ECO:0007669"/>
    <property type="project" value="TreeGrafter"/>
</dbReference>
<dbReference type="EC" id="3.4.14.12" evidence="6"/>
<evidence type="ECO:0000313" key="6">
    <source>
        <dbReference type="EMBL" id="TWT72363.1"/>
    </source>
</evidence>
<evidence type="ECO:0000256" key="1">
    <source>
        <dbReference type="ARBA" id="ARBA00022670"/>
    </source>
</evidence>
<dbReference type="AlphaFoldDB" id="A0A5C5YC55"/>
<comment type="caution">
    <text evidence="6">The sequence shown here is derived from an EMBL/GenBank/DDBJ whole genome shotgun (WGS) entry which is preliminary data.</text>
</comment>
<gene>
    <name evidence="6" type="primary">ptpA_6</name>
    <name evidence="6" type="ORF">Pan14r_46830</name>
</gene>
<dbReference type="SUPFAM" id="SSF53474">
    <property type="entry name" value="alpha/beta-Hydrolases"/>
    <property type="match status" value="1"/>
</dbReference>
<dbReference type="SUPFAM" id="SSF82171">
    <property type="entry name" value="DPP6 N-terminal domain-like"/>
    <property type="match status" value="1"/>
</dbReference>
<keyword evidence="1" id="KW-0645">Protease</keyword>
<keyword evidence="2 6" id="KW-0378">Hydrolase</keyword>
<evidence type="ECO:0000259" key="4">
    <source>
        <dbReference type="Pfam" id="PF00326"/>
    </source>
</evidence>
<accession>A0A5C5YC55</accession>
<dbReference type="GO" id="GO:0006508">
    <property type="term" value="P:proteolysis"/>
    <property type="evidence" value="ECO:0007669"/>
    <property type="project" value="UniProtKB-KW"/>
</dbReference>
<dbReference type="Gene3D" id="3.40.50.1820">
    <property type="entry name" value="alpha/beta hydrolase"/>
    <property type="match status" value="1"/>
</dbReference>
<dbReference type="PANTHER" id="PTHR11731">
    <property type="entry name" value="PROTEASE FAMILY S9B,C DIPEPTIDYL-PEPTIDASE IV-RELATED"/>
    <property type="match status" value="1"/>
</dbReference>
<dbReference type="Pfam" id="PF00930">
    <property type="entry name" value="DPPIV_N"/>
    <property type="match status" value="1"/>
</dbReference>
<dbReference type="InterPro" id="IPR001375">
    <property type="entry name" value="Peptidase_S9_cat"/>
</dbReference>
<dbReference type="PANTHER" id="PTHR11731:SF193">
    <property type="entry name" value="DIPEPTIDYL PEPTIDASE 9"/>
    <property type="match status" value="1"/>
</dbReference>
<evidence type="ECO:0000259" key="5">
    <source>
        <dbReference type="Pfam" id="PF00930"/>
    </source>
</evidence>
<dbReference type="EMBL" id="SJPL01000001">
    <property type="protein sequence ID" value="TWT72363.1"/>
    <property type="molecule type" value="Genomic_DNA"/>
</dbReference>
<dbReference type="Proteomes" id="UP000317238">
    <property type="component" value="Unassembled WGS sequence"/>
</dbReference>
<organism evidence="6 7">
    <name type="scientific">Crateriforma conspicua</name>
    <dbReference type="NCBI Taxonomy" id="2527996"/>
    <lineage>
        <taxon>Bacteria</taxon>
        <taxon>Pseudomonadati</taxon>
        <taxon>Planctomycetota</taxon>
        <taxon>Planctomycetia</taxon>
        <taxon>Planctomycetales</taxon>
        <taxon>Planctomycetaceae</taxon>
        <taxon>Crateriforma</taxon>
    </lineage>
</organism>
<dbReference type="GO" id="GO:0004252">
    <property type="term" value="F:serine-type endopeptidase activity"/>
    <property type="evidence" value="ECO:0007669"/>
    <property type="project" value="InterPro"/>
</dbReference>
<name>A0A5C5YC55_9PLAN</name>
<feature type="region of interest" description="Disordered" evidence="3">
    <location>
        <begin position="484"/>
        <end position="510"/>
    </location>
</feature>
<feature type="compositionally biased region" description="Polar residues" evidence="3">
    <location>
        <begin position="484"/>
        <end position="500"/>
    </location>
</feature>
<evidence type="ECO:0000256" key="2">
    <source>
        <dbReference type="ARBA" id="ARBA00022801"/>
    </source>
</evidence>
<feature type="domain" description="Peptidase S9 prolyl oligopeptidase catalytic" evidence="4">
    <location>
        <begin position="626"/>
        <end position="820"/>
    </location>
</feature>
<feature type="domain" description="Dipeptidylpeptidase IV N-terminal" evidence="5">
    <location>
        <begin position="198"/>
        <end position="535"/>
    </location>
</feature>
<evidence type="ECO:0000256" key="3">
    <source>
        <dbReference type="SAM" id="MobiDB-lite"/>
    </source>
</evidence>
<sequence length="824" mass="92840">MNDPWCRLVMLGERVARRGRTKRRTYCNCRPETTSRRTISGSLGRCVWPAGMAIVMVLAIGAANTSMGQDDQTAVERKQQPPELSLRSLFHPDDKHDYDGKMPVYRWVKAGPGTDSDSRLIVRRKDEWKICSDDGTESPWEYPQRLRERIAQIDAATDKQIDSAVDQAVRSTSYVGQTVLVRVGGSLAVVDPQGETRLLTRDATSWNDATLDQSHRRVAFTQDGDLFVVDVSSGRSHRMTDDASETILDGRLDWTYQEEIFGRGNYKGFRFSPDGNWLAMLRIHIDSIQPYTLGDSRTQRGSGLVRRYSKAGDPIPHAELYLWDLREMDRGVWPPPRLLAKSTEQDPQIITGMWWHPYSQCFVYSISNRLQTWRELRYVDHRYLFGGTQNQKRWLREESPAWVEPPEKPGFMADGGIIWKSNLPTGRARLFRLALGGKTVTPLTPQAMNVNEFKVDPSGRSLWLTAGQDGATWHQDIYHTELTSRGNAEDPNTGQSSDDQGPTLHRLTDGNGWYDFQADAQGKRVVVSHSTAQRPASLSLWSLADTAGPVTRVALHESQLDLPGDWIRPETFQIETEDGVKLPAQLKRSPAATDAQPGPVVIEVYGGPRAPIVRDRWAGNRSLYHELLARDGISVLMVDNRASGGRGIADTWAVRGRLGQVEFADVQTAVDWLKQQAWVDSDRLAIRGWSFGGFLTLYSMIHSSDFAAGIAGGSVTDWREYDSFYTERYMGLPDENDDGYTQHGLLDKADQLTGRVLLIHGEVDDNVHPSNTMRMAHALQKAGKQFDLMIYPGAAHSVHDPHQSWHLNRLTDGFLRRHLRPGRK</sequence>
<reference evidence="6 7" key="1">
    <citation type="submission" date="2019-02" db="EMBL/GenBank/DDBJ databases">
        <title>Deep-cultivation of Planctomycetes and their phenomic and genomic characterization uncovers novel biology.</title>
        <authorList>
            <person name="Wiegand S."/>
            <person name="Jogler M."/>
            <person name="Boedeker C."/>
            <person name="Pinto D."/>
            <person name="Vollmers J."/>
            <person name="Rivas-Marin E."/>
            <person name="Kohn T."/>
            <person name="Peeters S.H."/>
            <person name="Heuer A."/>
            <person name="Rast P."/>
            <person name="Oberbeckmann S."/>
            <person name="Bunk B."/>
            <person name="Jeske O."/>
            <person name="Meyerdierks A."/>
            <person name="Storesund J.E."/>
            <person name="Kallscheuer N."/>
            <person name="Luecker S."/>
            <person name="Lage O.M."/>
            <person name="Pohl T."/>
            <person name="Merkel B.J."/>
            <person name="Hornburger P."/>
            <person name="Mueller R.-W."/>
            <person name="Bruemmer F."/>
            <person name="Labrenz M."/>
            <person name="Spormann A.M."/>
            <person name="Op Den Camp H."/>
            <person name="Overmann J."/>
            <person name="Amann R."/>
            <person name="Jetten M.S.M."/>
            <person name="Mascher T."/>
            <person name="Medema M.H."/>
            <person name="Devos D.P."/>
            <person name="Kaster A.-K."/>
            <person name="Ovreas L."/>
            <person name="Rohde M."/>
            <person name="Galperin M.Y."/>
            <person name="Jogler C."/>
        </authorList>
    </citation>
    <scope>NUCLEOTIDE SEQUENCE [LARGE SCALE GENOMIC DNA]</scope>
    <source>
        <strain evidence="6 7">Pan14r</strain>
    </source>
</reference>
<dbReference type="Pfam" id="PF00326">
    <property type="entry name" value="Peptidase_S9"/>
    <property type="match status" value="1"/>
</dbReference>
<protein>
    <submittedName>
        <fullName evidence="6">Prolyl tripeptidyl peptidase</fullName>
        <ecNumber evidence="6">3.4.14.12</ecNumber>
    </submittedName>
</protein>
<dbReference type="InterPro" id="IPR029058">
    <property type="entry name" value="AB_hydrolase_fold"/>
</dbReference>